<evidence type="ECO:0000313" key="2">
    <source>
        <dbReference type="EMBL" id="ELK16616.1"/>
    </source>
</evidence>
<protein>
    <submittedName>
        <fullName evidence="2">Uncharacterized protein</fullName>
    </submittedName>
</protein>
<organism evidence="2 3">
    <name type="scientific">Pteropus alecto</name>
    <name type="common">Black flying fox</name>
    <dbReference type="NCBI Taxonomy" id="9402"/>
    <lineage>
        <taxon>Eukaryota</taxon>
        <taxon>Metazoa</taxon>
        <taxon>Chordata</taxon>
        <taxon>Craniata</taxon>
        <taxon>Vertebrata</taxon>
        <taxon>Euteleostomi</taxon>
        <taxon>Mammalia</taxon>
        <taxon>Eutheria</taxon>
        <taxon>Laurasiatheria</taxon>
        <taxon>Chiroptera</taxon>
        <taxon>Yinpterochiroptera</taxon>
        <taxon>Pteropodoidea</taxon>
        <taxon>Pteropodidae</taxon>
        <taxon>Pteropodinae</taxon>
        <taxon>Pteropus</taxon>
    </lineage>
</organism>
<feature type="region of interest" description="Disordered" evidence="1">
    <location>
        <begin position="1"/>
        <end position="21"/>
    </location>
</feature>
<proteinExistence type="predicted"/>
<gene>
    <name evidence="2" type="ORF">PAL_GLEAN10007084</name>
</gene>
<reference evidence="3" key="1">
    <citation type="journal article" date="2013" name="Science">
        <title>Comparative analysis of bat genomes provides insight into the evolution of flight and immunity.</title>
        <authorList>
            <person name="Zhang G."/>
            <person name="Cowled C."/>
            <person name="Shi Z."/>
            <person name="Huang Z."/>
            <person name="Bishop-Lilly K.A."/>
            <person name="Fang X."/>
            <person name="Wynne J.W."/>
            <person name="Xiong Z."/>
            <person name="Baker M.L."/>
            <person name="Zhao W."/>
            <person name="Tachedjian M."/>
            <person name="Zhu Y."/>
            <person name="Zhou P."/>
            <person name="Jiang X."/>
            <person name="Ng J."/>
            <person name="Yang L."/>
            <person name="Wu L."/>
            <person name="Xiao J."/>
            <person name="Feng Y."/>
            <person name="Chen Y."/>
            <person name="Sun X."/>
            <person name="Zhang Y."/>
            <person name="Marsh G.A."/>
            <person name="Crameri G."/>
            <person name="Broder C.C."/>
            <person name="Frey K.G."/>
            <person name="Wang L.F."/>
            <person name="Wang J."/>
        </authorList>
    </citation>
    <scope>NUCLEOTIDE SEQUENCE [LARGE SCALE GENOMIC DNA]</scope>
</reference>
<name>L5L015_PTEAL</name>
<evidence type="ECO:0000256" key="1">
    <source>
        <dbReference type="SAM" id="MobiDB-lite"/>
    </source>
</evidence>
<dbReference type="EMBL" id="KB030441">
    <property type="protein sequence ID" value="ELK16616.1"/>
    <property type="molecule type" value="Genomic_DNA"/>
</dbReference>
<dbReference type="InParanoid" id="L5L015"/>
<sequence length="71" mass="7626">MAAVETRVCETDGCSSPPPPPPPHIIFFTSSTTPLILKIAEGCSSPPPLQPRDAKFLEPMFPFQGGYVVLL</sequence>
<dbReference type="Proteomes" id="UP000010552">
    <property type="component" value="Unassembled WGS sequence"/>
</dbReference>
<evidence type="ECO:0000313" key="3">
    <source>
        <dbReference type="Proteomes" id="UP000010552"/>
    </source>
</evidence>
<dbReference type="AlphaFoldDB" id="L5L015"/>
<accession>L5L015</accession>
<keyword evidence="3" id="KW-1185">Reference proteome</keyword>